<protein>
    <recommendedName>
        <fullName evidence="3">Oxidoreductase molybdopterin-binding domain-containing protein</fullName>
    </recommendedName>
</protein>
<keyword evidence="2" id="KW-1133">Transmembrane helix</keyword>
<dbReference type="AlphaFoldDB" id="A0A381VLW8"/>
<dbReference type="Gene3D" id="2.60.40.650">
    <property type="match status" value="1"/>
</dbReference>
<dbReference type="Gene3D" id="3.90.420.10">
    <property type="entry name" value="Oxidoreductase, molybdopterin-binding domain"/>
    <property type="match status" value="1"/>
</dbReference>
<keyword evidence="2" id="KW-0472">Membrane</keyword>
<feature type="region of interest" description="Disordered" evidence="1">
    <location>
        <begin position="206"/>
        <end position="226"/>
    </location>
</feature>
<feature type="transmembrane region" description="Helical" evidence="2">
    <location>
        <begin position="116"/>
        <end position="144"/>
    </location>
</feature>
<dbReference type="PANTHER" id="PTHR19372">
    <property type="entry name" value="SULFITE REDUCTASE"/>
    <property type="match status" value="1"/>
</dbReference>
<dbReference type="InterPro" id="IPR014756">
    <property type="entry name" value="Ig_E-set"/>
</dbReference>
<evidence type="ECO:0000313" key="4">
    <source>
        <dbReference type="EMBL" id="SVA41290.1"/>
    </source>
</evidence>
<evidence type="ECO:0000256" key="2">
    <source>
        <dbReference type="SAM" id="Phobius"/>
    </source>
</evidence>
<feature type="non-terminal residue" evidence="4">
    <location>
        <position position="1"/>
    </location>
</feature>
<dbReference type="PANTHER" id="PTHR19372:SF7">
    <property type="entry name" value="SULFITE OXIDASE, MITOCHONDRIAL"/>
    <property type="match status" value="1"/>
</dbReference>
<dbReference type="Pfam" id="PF00174">
    <property type="entry name" value="Oxidored_molyb"/>
    <property type="match status" value="1"/>
</dbReference>
<feature type="transmembrane region" description="Helical" evidence="2">
    <location>
        <begin position="164"/>
        <end position="186"/>
    </location>
</feature>
<dbReference type="SUPFAM" id="SSF81296">
    <property type="entry name" value="E set domains"/>
    <property type="match status" value="1"/>
</dbReference>
<feature type="domain" description="Oxidoreductase molybdopterin-binding" evidence="3">
    <location>
        <begin position="244"/>
        <end position="395"/>
    </location>
</feature>
<gene>
    <name evidence="4" type="ORF">METZ01_LOCUS94144</name>
</gene>
<feature type="transmembrane region" description="Helical" evidence="2">
    <location>
        <begin position="66"/>
        <end position="86"/>
    </location>
</feature>
<sequence length="519" mass="54438">VKQGSVTAALLGAAAAALAVALGEFVGVAFGDLSLVASVGDVVVDLAPGWFVRWTIGLLGAAQKPALLTGIVLLVLLMGAGTGIRARSAQGPVGAAYVVFGLVGVVAAARAGSAVIGLVATSTAVIVGLFALRRGVGLLTFVPVEDERPSFEDPRDKVASRRGFLAYASGMTLAAGAMGFGSRLIADQGAEGMRRQVVIPRVRRTVTDRPPPTSTTEAPWTAPPSLTPWTTPNDRFYRIDTALVVPKVDSESWSLRVDGMVERSVEITLADLFAMNVVDSAVTLACVSNEIGGSLVGNAIWTGVPLVDVLELAGPMESAEQVMAWSVDSFSAGFPLSALGGDRTALVAFGMNGEPLPFRHGFPARLVVAGLYGYVSAVKWLNRIELTTSDAAGYWIPRGWAKEAPIKIASRIDVPGGHQTKQGRQAVAGVAWAPVAGIEGVELSVDDGPWSACRIRGVDAPGRSGDSWVQWYTEWDAEPGFRTLRVRARDTHGRLQASGPKPIAPDGAEGYHTRWLVVA</sequence>
<evidence type="ECO:0000256" key="1">
    <source>
        <dbReference type="SAM" id="MobiDB-lite"/>
    </source>
</evidence>
<dbReference type="GO" id="GO:0006790">
    <property type="term" value="P:sulfur compound metabolic process"/>
    <property type="evidence" value="ECO:0007669"/>
    <property type="project" value="TreeGrafter"/>
</dbReference>
<dbReference type="GO" id="GO:0008482">
    <property type="term" value="F:sulfite oxidase activity"/>
    <property type="evidence" value="ECO:0007669"/>
    <property type="project" value="TreeGrafter"/>
</dbReference>
<dbReference type="EMBL" id="UINC01009202">
    <property type="protein sequence ID" value="SVA41290.1"/>
    <property type="molecule type" value="Genomic_DNA"/>
</dbReference>
<dbReference type="GO" id="GO:0043546">
    <property type="term" value="F:molybdopterin cofactor binding"/>
    <property type="evidence" value="ECO:0007669"/>
    <property type="project" value="TreeGrafter"/>
</dbReference>
<proteinExistence type="predicted"/>
<dbReference type="GO" id="GO:0020037">
    <property type="term" value="F:heme binding"/>
    <property type="evidence" value="ECO:0007669"/>
    <property type="project" value="TreeGrafter"/>
</dbReference>
<evidence type="ECO:0000259" key="3">
    <source>
        <dbReference type="Pfam" id="PF00174"/>
    </source>
</evidence>
<dbReference type="SUPFAM" id="SSF56524">
    <property type="entry name" value="Oxidoreductase molybdopterin-binding domain"/>
    <property type="match status" value="1"/>
</dbReference>
<dbReference type="InterPro" id="IPR036374">
    <property type="entry name" value="OxRdtase_Mopterin-bd_sf"/>
</dbReference>
<feature type="transmembrane region" description="Helical" evidence="2">
    <location>
        <begin position="92"/>
        <end position="109"/>
    </location>
</feature>
<accession>A0A381VLW8</accession>
<organism evidence="4">
    <name type="scientific">marine metagenome</name>
    <dbReference type="NCBI Taxonomy" id="408172"/>
    <lineage>
        <taxon>unclassified sequences</taxon>
        <taxon>metagenomes</taxon>
        <taxon>ecological metagenomes</taxon>
    </lineage>
</organism>
<keyword evidence="2" id="KW-0812">Transmembrane</keyword>
<name>A0A381VLW8_9ZZZZ</name>
<reference evidence="4" key="1">
    <citation type="submission" date="2018-05" db="EMBL/GenBank/DDBJ databases">
        <authorList>
            <person name="Lanie J.A."/>
            <person name="Ng W.-L."/>
            <person name="Kazmierczak K.M."/>
            <person name="Andrzejewski T.M."/>
            <person name="Davidsen T.M."/>
            <person name="Wayne K.J."/>
            <person name="Tettelin H."/>
            <person name="Glass J.I."/>
            <person name="Rusch D."/>
            <person name="Podicherti R."/>
            <person name="Tsui H.-C.T."/>
            <person name="Winkler M.E."/>
        </authorList>
    </citation>
    <scope>NUCLEOTIDE SEQUENCE</scope>
</reference>
<dbReference type="InterPro" id="IPR000572">
    <property type="entry name" value="OxRdtase_Mopterin-bd_dom"/>
</dbReference>